<gene>
    <name evidence="2" type="ORF">COA96_04695</name>
</gene>
<dbReference type="InterPro" id="IPR005097">
    <property type="entry name" value="Sacchrp_dh_NADP-bd"/>
</dbReference>
<feature type="domain" description="Saccharopine dehydrogenase NADP binding" evidence="1">
    <location>
        <begin position="8"/>
        <end position="136"/>
    </location>
</feature>
<dbReference type="GO" id="GO:0009247">
    <property type="term" value="P:glycolipid biosynthetic process"/>
    <property type="evidence" value="ECO:0007669"/>
    <property type="project" value="TreeGrafter"/>
</dbReference>
<comment type="caution">
    <text evidence="2">The sequence shown here is derived from an EMBL/GenBank/DDBJ whole genome shotgun (WGS) entry which is preliminary data.</text>
</comment>
<evidence type="ECO:0000313" key="3">
    <source>
        <dbReference type="Proteomes" id="UP000218327"/>
    </source>
</evidence>
<accession>A0A2A5B5M9</accession>
<evidence type="ECO:0000259" key="1">
    <source>
        <dbReference type="Pfam" id="PF03435"/>
    </source>
</evidence>
<dbReference type="GO" id="GO:0005886">
    <property type="term" value="C:plasma membrane"/>
    <property type="evidence" value="ECO:0007669"/>
    <property type="project" value="TreeGrafter"/>
</dbReference>
<reference evidence="3" key="1">
    <citation type="submission" date="2017-08" db="EMBL/GenBank/DDBJ databases">
        <title>A dynamic microbial community with high functional redundancy inhabits the cold, oxic subseafloor aquifer.</title>
        <authorList>
            <person name="Tully B.J."/>
            <person name="Wheat C.G."/>
            <person name="Glazer B.T."/>
            <person name="Huber J.A."/>
        </authorList>
    </citation>
    <scope>NUCLEOTIDE SEQUENCE [LARGE SCALE GENOMIC DNA]</scope>
</reference>
<dbReference type="InterPro" id="IPR036291">
    <property type="entry name" value="NAD(P)-bd_dom_sf"/>
</dbReference>
<proteinExistence type="predicted"/>
<dbReference type="Pfam" id="PF03435">
    <property type="entry name" value="Sacchrp_dh_NADP"/>
    <property type="match status" value="1"/>
</dbReference>
<dbReference type="InterPro" id="IPR051276">
    <property type="entry name" value="Saccharopine_DH-like_oxidrdct"/>
</dbReference>
<dbReference type="SUPFAM" id="SSF51735">
    <property type="entry name" value="NAD(P)-binding Rossmann-fold domains"/>
    <property type="match status" value="1"/>
</dbReference>
<dbReference type="Gene3D" id="3.40.50.720">
    <property type="entry name" value="NAD(P)-binding Rossmann-like Domain"/>
    <property type="match status" value="1"/>
</dbReference>
<dbReference type="EMBL" id="NVVJ01000010">
    <property type="protein sequence ID" value="PCJ26621.1"/>
    <property type="molecule type" value="Genomic_DNA"/>
</dbReference>
<dbReference type="Proteomes" id="UP000218327">
    <property type="component" value="Unassembled WGS sequence"/>
</dbReference>
<organism evidence="2 3">
    <name type="scientific">SAR86 cluster bacterium</name>
    <dbReference type="NCBI Taxonomy" id="2030880"/>
    <lineage>
        <taxon>Bacteria</taxon>
        <taxon>Pseudomonadati</taxon>
        <taxon>Pseudomonadota</taxon>
        <taxon>Gammaproteobacteria</taxon>
        <taxon>SAR86 cluster</taxon>
    </lineage>
</organism>
<sequence length="420" mass="45949">MSHKEFDIVIFGATSFVGKILCNYLVNEFTEPNLTWAMAARSAAKLSDLKKTLGDQAEHIPTIVADSENAESLESLCARSEVIISTVGPYALYGELLVKICAETGTDYCDLTGEPQWIKLMIERYESIAQKSGARIVHCCGFDSIPSDLGVKFLQEHAKAEFGSYCVQVKMRVKALKGGASGGTIASGVNLYKEASANPQLRKELEDPYSICPVDHSFKAKQRNVTVELDTDFDEWAGPFIMASINTRVVLRSNALVQGFWEENFLYDEAMLTGAGRSGKKKAKQLLMGTKIGAIAMSLAPIRWLATRFILPKPGEGPSPEQQLNGLYDLRFLGKTNAGEEIQIKVTGDRDPGYGSTAKMLAQAGISLRRDVDKGELTGGFWTPATAYGDRLLERLQSHAGMTFELISTTQKHVSGHSET</sequence>
<protein>
    <submittedName>
        <fullName evidence="2">Saccharopine dehydrogenase</fullName>
    </submittedName>
</protein>
<dbReference type="PANTHER" id="PTHR12286:SF5">
    <property type="entry name" value="SACCHAROPINE DEHYDROGENASE-LIKE OXIDOREDUCTASE"/>
    <property type="match status" value="1"/>
</dbReference>
<dbReference type="PANTHER" id="PTHR12286">
    <property type="entry name" value="SACCHAROPINE DEHYDROGENASE-LIKE OXIDOREDUCTASE"/>
    <property type="match status" value="1"/>
</dbReference>
<name>A0A2A5B5M9_9GAMM</name>
<evidence type="ECO:0000313" key="2">
    <source>
        <dbReference type="EMBL" id="PCJ26621.1"/>
    </source>
</evidence>
<dbReference type="AlphaFoldDB" id="A0A2A5B5M9"/>